<keyword evidence="6" id="KW-0442">Lipid degradation</keyword>
<dbReference type="InterPro" id="IPR036514">
    <property type="entry name" value="SGNH_hydro_sf"/>
</dbReference>
<evidence type="ECO:0008006" key="10">
    <source>
        <dbReference type="Google" id="ProtNLM"/>
    </source>
</evidence>
<evidence type="ECO:0000256" key="5">
    <source>
        <dbReference type="ARBA" id="ARBA00022801"/>
    </source>
</evidence>
<evidence type="ECO:0000256" key="6">
    <source>
        <dbReference type="ARBA" id="ARBA00022963"/>
    </source>
</evidence>
<evidence type="ECO:0000256" key="1">
    <source>
        <dbReference type="ARBA" id="ARBA00004613"/>
    </source>
</evidence>
<dbReference type="InterPro" id="IPR001087">
    <property type="entry name" value="GDSL"/>
</dbReference>
<organism evidence="8 9">
    <name type="scientific">Pisum sativum</name>
    <name type="common">Garden pea</name>
    <name type="synonym">Lathyrus oleraceus</name>
    <dbReference type="NCBI Taxonomy" id="3888"/>
    <lineage>
        <taxon>Eukaryota</taxon>
        <taxon>Viridiplantae</taxon>
        <taxon>Streptophyta</taxon>
        <taxon>Embryophyta</taxon>
        <taxon>Tracheophyta</taxon>
        <taxon>Spermatophyta</taxon>
        <taxon>Magnoliopsida</taxon>
        <taxon>eudicotyledons</taxon>
        <taxon>Gunneridae</taxon>
        <taxon>Pentapetalae</taxon>
        <taxon>rosids</taxon>
        <taxon>fabids</taxon>
        <taxon>Fabales</taxon>
        <taxon>Fabaceae</taxon>
        <taxon>Papilionoideae</taxon>
        <taxon>50 kb inversion clade</taxon>
        <taxon>NPAAA clade</taxon>
        <taxon>Hologalegina</taxon>
        <taxon>IRL clade</taxon>
        <taxon>Fabeae</taxon>
        <taxon>Lathyrus</taxon>
    </lineage>
</organism>
<evidence type="ECO:0000256" key="2">
    <source>
        <dbReference type="ARBA" id="ARBA00008668"/>
    </source>
</evidence>
<evidence type="ECO:0000256" key="3">
    <source>
        <dbReference type="ARBA" id="ARBA00022525"/>
    </source>
</evidence>
<keyword evidence="9" id="KW-1185">Reference proteome</keyword>
<dbReference type="PANTHER" id="PTHR45650">
    <property type="entry name" value="GDSL-LIKE LIPASE/ACYLHYDROLASE-RELATED"/>
    <property type="match status" value="1"/>
</dbReference>
<sequence length="231" mass="26026">MQGANVDLELQLQNHKTIVSKIAIMLGGVQQASQHLNECLYYVNIGSNDYINNYFLPLFYYTNRTYNPNQYAQVLIDRLSRSIKNLHNAGARKMVLVGIGAIGCTPNAIATHGSCVEEKNAAALIFSSKLKCLVDRLNKKFTGSKFIFRNSTSDFYSSLNRFKVSNAACCRLIFNSMCAPNETPCENRDEYVFWDGFHPTSAANELMALRSYNSSNPQFIYPMNVQQLIQS</sequence>
<evidence type="ECO:0000313" key="9">
    <source>
        <dbReference type="Proteomes" id="UP001058974"/>
    </source>
</evidence>
<dbReference type="Gramene" id="Psat01G0517000-T1">
    <property type="protein sequence ID" value="KAI5447606.1"/>
    <property type="gene ID" value="KIW84_015170"/>
</dbReference>
<evidence type="ECO:0000256" key="4">
    <source>
        <dbReference type="ARBA" id="ARBA00022729"/>
    </source>
</evidence>
<dbReference type="GO" id="GO:0005576">
    <property type="term" value="C:extracellular region"/>
    <property type="evidence" value="ECO:0007669"/>
    <property type="project" value="UniProtKB-SubCell"/>
</dbReference>
<name>A0A9D5BQ09_PEA</name>
<dbReference type="SUPFAM" id="SSF52266">
    <property type="entry name" value="SGNH hydrolase"/>
    <property type="match status" value="1"/>
</dbReference>
<proteinExistence type="inferred from homology"/>
<keyword evidence="5" id="KW-0378">Hydrolase</keyword>
<protein>
    <recommendedName>
        <fullName evidence="10">GDSL esterase/lipase</fullName>
    </recommendedName>
</protein>
<gene>
    <name evidence="8" type="ORF">KIW84_015170</name>
</gene>
<dbReference type="PANTHER" id="PTHR45650:SF75">
    <property type="entry name" value="GDSL-LIKE LIPASE_ACYLHYDROLASE"/>
    <property type="match status" value="1"/>
</dbReference>
<evidence type="ECO:0000256" key="7">
    <source>
        <dbReference type="ARBA" id="ARBA00023098"/>
    </source>
</evidence>
<reference evidence="8 9" key="1">
    <citation type="journal article" date="2022" name="Nat. Genet.">
        <title>Improved pea reference genome and pan-genome highlight genomic features and evolutionary characteristics.</title>
        <authorList>
            <person name="Yang T."/>
            <person name="Liu R."/>
            <person name="Luo Y."/>
            <person name="Hu S."/>
            <person name="Wang D."/>
            <person name="Wang C."/>
            <person name="Pandey M.K."/>
            <person name="Ge S."/>
            <person name="Xu Q."/>
            <person name="Li N."/>
            <person name="Li G."/>
            <person name="Huang Y."/>
            <person name="Saxena R.K."/>
            <person name="Ji Y."/>
            <person name="Li M."/>
            <person name="Yan X."/>
            <person name="He Y."/>
            <person name="Liu Y."/>
            <person name="Wang X."/>
            <person name="Xiang C."/>
            <person name="Varshney R.K."/>
            <person name="Ding H."/>
            <person name="Gao S."/>
            <person name="Zong X."/>
        </authorList>
    </citation>
    <scope>NUCLEOTIDE SEQUENCE [LARGE SCALE GENOMIC DNA]</scope>
    <source>
        <strain evidence="8 9">cv. Zhongwan 6</strain>
    </source>
</reference>
<dbReference type="Gene3D" id="3.40.50.1110">
    <property type="entry name" value="SGNH hydrolase"/>
    <property type="match status" value="1"/>
</dbReference>
<comment type="similarity">
    <text evidence="2">Belongs to the 'GDSL' lipolytic enzyme family.</text>
</comment>
<comment type="subcellular location">
    <subcellularLocation>
        <location evidence="1">Secreted</location>
    </subcellularLocation>
</comment>
<dbReference type="AlphaFoldDB" id="A0A9D5BQ09"/>
<dbReference type="EMBL" id="JAMSHJ010000001">
    <property type="protein sequence ID" value="KAI5447606.1"/>
    <property type="molecule type" value="Genomic_DNA"/>
</dbReference>
<dbReference type="GO" id="GO:0016042">
    <property type="term" value="P:lipid catabolic process"/>
    <property type="evidence" value="ECO:0007669"/>
    <property type="project" value="UniProtKB-KW"/>
</dbReference>
<dbReference type="GO" id="GO:0016788">
    <property type="term" value="F:hydrolase activity, acting on ester bonds"/>
    <property type="evidence" value="ECO:0007669"/>
    <property type="project" value="InterPro"/>
</dbReference>
<comment type="caution">
    <text evidence="8">The sequence shown here is derived from an EMBL/GenBank/DDBJ whole genome shotgun (WGS) entry which is preliminary data.</text>
</comment>
<dbReference type="InterPro" id="IPR051238">
    <property type="entry name" value="GDSL_esterase/lipase"/>
</dbReference>
<keyword evidence="7" id="KW-0443">Lipid metabolism</keyword>
<accession>A0A9D5BQ09</accession>
<evidence type="ECO:0000313" key="8">
    <source>
        <dbReference type="EMBL" id="KAI5447606.1"/>
    </source>
</evidence>
<dbReference type="Pfam" id="PF00657">
    <property type="entry name" value="Lipase_GDSL"/>
    <property type="match status" value="1"/>
</dbReference>
<keyword evidence="4" id="KW-0732">Signal</keyword>
<dbReference type="Proteomes" id="UP001058974">
    <property type="component" value="Chromosome 1"/>
</dbReference>
<keyword evidence="3" id="KW-0964">Secreted</keyword>